<keyword evidence="2" id="KW-1185">Reference proteome</keyword>
<gene>
    <name evidence="1" type="ORF">AWC04_08485</name>
</gene>
<dbReference type="AlphaFoldDB" id="A0A1X1RFY6"/>
<organism evidence="1 2">
    <name type="scientific">Mycolicibacterium fallax</name>
    <name type="common">Mycobacterium fallax</name>
    <dbReference type="NCBI Taxonomy" id="1793"/>
    <lineage>
        <taxon>Bacteria</taxon>
        <taxon>Bacillati</taxon>
        <taxon>Actinomycetota</taxon>
        <taxon>Actinomycetes</taxon>
        <taxon>Mycobacteriales</taxon>
        <taxon>Mycobacteriaceae</taxon>
        <taxon>Mycolicibacterium</taxon>
    </lineage>
</organism>
<dbReference type="Proteomes" id="UP000193484">
    <property type="component" value="Unassembled WGS sequence"/>
</dbReference>
<name>A0A1X1RFY6_MYCFA</name>
<protein>
    <submittedName>
        <fullName evidence="1">Uncharacterized protein</fullName>
    </submittedName>
</protein>
<evidence type="ECO:0000313" key="2">
    <source>
        <dbReference type="Proteomes" id="UP000193484"/>
    </source>
</evidence>
<sequence>MTDEHLTEARALLKRTGKRTPAATVAEVLRQLDDDTPVLAIASTLGMGERTVRQIRDSRHSEAHRELVAV</sequence>
<proteinExistence type="predicted"/>
<reference evidence="1 2" key="1">
    <citation type="submission" date="2016-01" db="EMBL/GenBank/DDBJ databases">
        <title>The new phylogeny of the genus Mycobacterium.</title>
        <authorList>
            <person name="Tarcisio F."/>
            <person name="Conor M."/>
            <person name="Antonella G."/>
            <person name="Elisabetta G."/>
            <person name="Giulia F.S."/>
            <person name="Sara T."/>
            <person name="Anna F."/>
            <person name="Clotilde B."/>
            <person name="Roberto B."/>
            <person name="Veronica D.S."/>
            <person name="Fabio R."/>
            <person name="Monica P."/>
            <person name="Olivier J."/>
            <person name="Enrico T."/>
            <person name="Nicola S."/>
        </authorList>
    </citation>
    <scope>NUCLEOTIDE SEQUENCE [LARGE SCALE GENOMIC DNA]</scope>
    <source>
        <strain evidence="1 2">DSM 44179</strain>
    </source>
</reference>
<evidence type="ECO:0000313" key="1">
    <source>
        <dbReference type="EMBL" id="ORV04620.1"/>
    </source>
</evidence>
<dbReference type="EMBL" id="LQOJ01000030">
    <property type="protein sequence ID" value="ORV04620.1"/>
    <property type="molecule type" value="Genomic_DNA"/>
</dbReference>
<accession>A0A1X1RFY6</accession>
<comment type="caution">
    <text evidence="1">The sequence shown here is derived from an EMBL/GenBank/DDBJ whole genome shotgun (WGS) entry which is preliminary data.</text>
</comment>